<dbReference type="OrthoDB" id="125134at2759"/>
<comment type="caution">
    <text evidence="1">The sequence shown here is derived from an EMBL/GenBank/DDBJ whole genome shotgun (WGS) entry which is preliminary data.</text>
</comment>
<dbReference type="EMBL" id="MJFZ01000006">
    <property type="protein sequence ID" value="RAW43261.1"/>
    <property type="molecule type" value="Genomic_DNA"/>
</dbReference>
<gene>
    <name evidence="1" type="ORF">PC110_g578</name>
</gene>
<sequence length="126" mass="14395">MAAETDTLALQQVSVLPSQIWEQVRQRFDLNEMARGLPRDQVIRQVYRVRRVHFGGSVHGHVEVPPPLSQSRDGSNFFQFNFTYAGKNRAERVIGWGQPALMRLLSYADVSLFVDGTFFCVPSSFY</sequence>
<dbReference type="VEuPathDB" id="FungiDB:PC110_g578"/>
<evidence type="ECO:0000313" key="1">
    <source>
        <dbReference type="EMBL" id="RAW43261.1"/>
    </source>
</evidence>
<reference evidence="1 2" key="1">
    <citation type="submission" date="2018-01" db="EMBL/GenBank/DDBJ databases">
        <title>Draft genome of the strawberry crown rot pathogen Phytophthora cactorum.</title>
        <authorList>
            <person name="Armitage A.D."/>
            <person name="Lysoe E."/>
            <person name="Nellist C.F."/>
            <person name="Harrison R.J."/>
            <person name="Brurberg M.B."/>
        </authorList>
    </citation>
    <scope>NUCLEOTIDE SEQUENCE [LARGE SCALE GENOMIC DNA]</scope>
    <source>
        <strain evidence="1 2">10300</strain>
    </source>
</reference>
<keyword evidence="2" id="KW-1185">Reference proteome</keyword>
<proteinExistence type="predicted"/>
<dbReference type="AlphaFoldDB" id="A0A329T3I0"/>
<evidence type="ECO:0000313" key="2">
    <source>
        <dbReference type="Proteomes" id="UP000251314"/>
    </source>
</evidence>
<accession>A0A329T3I0</accession>
<protein>
    <submittedName>
        <fullName evidence="1">Uncharacterized protein</fullName>
    </submittedName>
</protein>
<dbReference type="Proteomes" id="UP000251314">
    <property type="component" value="Unassembled WGS sequence"/>
</dbReference>
<name>A0A329T3I0_9STRA</name>
<organism evidence="1 2">
    <name type="scientific">Phytophthora cactorum</name>
    <dbReference type="NCBI Taxonomy" id="29920"/>
    <lineage>
        <taxon>Eukaryota</taxon>
        <taxon>Sar</taxon>
        <taxon>Stramenopiles</taxon>
        <taxon>Oomycota</taxon>
        <taxon>Peronosporomycetes</taxon>
        <taxon>Peronosporales</taxon>
        <taxon>Peronosporaceae</taxon>
        <taxon>Phytophthora</taxon>
    </lineage>
</organism>